<gene>
    <name evidence="2" type="ORF">EQG61_07600</name>
</gene>
<dbReference type="OrthoDB" id="1652165at2"/>
<evidence type="ECO:0000313" key="2">
    <source>
        <dbReference type="EMBL" id="RXR22440.1"/>
    </source>
</evidence>
<dbReference type="Gene3D" id="2.60.120.200">
    <property type="match status" value="1"/>
</dbReference>
<dbReference type="InterPro" id="IPR003961">
    <property type="entry name" value="FN3_dom"/>
</dbReference>
<dbReference type="InterPro" id="IPR013783">
    <property type="entry name" value="Ig-like_fold"/>
</dbReference>
<dbReference type="InterPro" id="IPR036116">
    <property type="entry name" value="FN3_sf"/>
</dbReference>
<evidence type="ECO:0000259" key="1">
    <source>
        <dbReference type="PROSITE" id="PS50853"/>
    </source>
</evidence>
<dbReference type="InterPro" id="IPR044023">
    <property type="entry name" value="Ig_7"/>
</dbReference>
<organism evidence="2 3">
    <name type="scientific">Flavobacterium stagni</name>
    <dbReference type="NCBI Taxonomy" id="2506421"/>
    <lineage>
        <taxon>Bacteria</taxon>
        <taxon>Pseudomonadati</taxon>
        <taxon>Bacteroidota</taxon>
        <taxon>Flavobacteriia</taxon>
        <taxon>Flavobacteriales</taxon>
        <taxon>Flavobacteriaceae</taxon>
        <taxon>Flavobacterium</taxon>
    </lineage>
</organism>
<protein>
    <submittedName>
        <fullName evidence="2">Fibronectin type III domain-containing protein</fullName>
    </submittedName>
</protein>
<dbReference type="Pfam" id="PF19081">
    <property type="entry name" value="Ig_7"/>
    <property type="match status" value="1"/>
</dbReference>
<evidence type="ECO:0000313" key="3">
    <source>
        <dbReference type="Proteomes" id="UP000289857"/>
    </source>
</evidence>
<dbReference type="Proteomes" id="UP000289857">
    <property type="component" value="Unassembled WGS sequence"/>
</dbReference>
<feature type="domain" description="Fibronectin type-III" evidence="1">
    <location>
        <begin position="642"/>
        <end position="737"/>
    </location>
</feature>
<accession>A0A4Q1K8R9</accession>
<dbReference type="RefSeq" id="WP_129461327.1">
    <property type="nucleotide sequence ID" value="NZ_SBKN01000004.1"/>
</dbReference>
<comment type="caution">
    <text evidence="2">The sequence shown here is derived from an EMBL/GenBank/DDBJ whole genome shotgun (WGS) entry which is preliminary data.</text>
</comment>
<reference evidence="3" key="1">
    <citation type="submission" date="2019-01" db="EMBL/GenBank/DDBJ databases">
        <title>Cytophagaceae bacterium strain CAR-16.</title>
        <authorList>
            <person name="Chen W.-M."/>
        </authorList>
    </citation>
    <scope>NUCLEOTIDE SEQUENCE [LARGE SCALE GENOMIC DNA]</scope>
    <source>
        <strain evidence="3">WWJ-16</strain>
    </source>
</reference>
<keyword evidence="3" id="KW-1185">Reference proteome</keyword>
<dbReference type="SMART" id="SM00060">
    <property type="entry name" value="FN3"/>
    <property type="match status" value="2"/>
</dbReference>
<dbReference type="EMBL" id="SBKN01000004">
    <property type="protein sequence ID" value="RXR22440.1"/>
    <property type="molecule type" value="Genomic_DNA"/>
</dbReference>
<name>A0A4Q1K8R9_9FLAO</name>
<dbReference type="Gene3D" id="2.60.120.260">
    <property type="entry name" value="Galactose-binding domain-like"/>
    <property type="match status" value="1"/>
</dbReference>
<proteinExistence type="predicted"/>
<dbReference type="Gene3D" id="2.60.40.10">
    <property type="entry name" value="Immunoglobulins"/>
    <property type="match status" value="3"/>
</dbReference>
<dbReference type="SUPFAM" id="SSF49265">
    <property type="entry name" value="Fibronectin type III"/>
    <property type="match status" value="2"/>
</dbReference>
<dbReference type="CDD" id="cd00063">
    <property type="entry name" value="FN3"/>
    <property type="match status" value="2"/>
</dbReference>
<sequence length="1937" mass="206565">MHPNNTLVRHFFLTIVILMVLSAKMNAQVSAYSFTQTIPVSGYVPLSGGTVAFAAPWDDDAPVQVPIGFNFSYDNTVFTNCYISPNGFITFGATPPTVANYTPMSTATVYNPGNTGGAVAAMGVNLSSNGSPIEYGVIGSAPNRTFIVQWSNANRKTTAVVPGDFDFQIQLSETTNAITFSYGNCDTTQSTTSVNVQVGLRGFDNNLVQGNVFNRVQGSSQLWGNSGATIQGAVNTATLFTNGTAYPNFGLQFIFAPGSPCTTPAELPTALVLGGTSITSTSFVGNSFTPPTNPPSKYMVVRSLSNTPPTAAIFVNRTFYPVGTTVSGFLVVANSNLTTFNQTGLASNTTYYYWVIPYNDKCIGAPYYNLTTPLSGSATTCFATTVAGAATSVGGNGFTANWSAVTGATSYSIDVSTSNTFASFVTGYNNLSIPTGTTSLVVSGLLPSTTYYYRVRANGPGCVVNSATITATTTCGYYTIPYTQNFDTTTVGNVPVCYSVLNNNADTNQWKVQAVSFTSSPRSIQIDKNPAADMNDWFILPGLNLTGGVSYRLTFRYNTGSVSGNSENLSVFYGTAQTSAGMVNNLVSLPGITNNFFETQTVDFAPGISGIYYIGFYGSSLANQTFIAIDDISVTLSPSCLDPSNLNVTTIGSTTASLTWTASSIAPSQGYEYYLSTTSTPPTGATVATGSVGAGVTTLNLSGLSPSTYYWIWVRGNCGPSDKSIWTTEETFNTECSTPTITSTIPVTRCGYGNGTLTANSSVGSSIRWYATSTGSTVIGTGTTITTPNTLTDITYYAEARAFGAIAKTGPVNPSLQLGTRTVQNYAAKVDFTVNSSTTLQSVDIFPMVSGQAGRFIVRTIGNIPVATINYTTNVSGGNTLQTIAINANLLPGNYYLFFETVPSSGIRMNSTNGTYPYSSSVATIDGNDINPVYYMGAYNWKFTTECLSPRTPVTLTVTAPPTLSLSATDFTICEDETTPVVNVIGSANYNSFTWSPTTGVSGSIATGFTFNPTVTTTYTLMATQSGGSLCGNITSITINVKAAPPAVSILPVNPTICQGTILQLFGSTSVATPSVVLNENFNSPVNNWVVANTSSGGNPIDSQFTLQPSGYNYINAFGWDVTFSSNDASQFYLANSDAQSASSGTTTRTTLTSPTFDLIGYTSANINFYHYIRFISGDKFWIQVSTDSGSTWNTLQSYTASQGVANAFANSIVNMTPYLGMSNLKIRFYYESNWGYCWALDNVKISGTLSAALTWSPITNLYTDAACTVPYTAGAALTSVYTNSPNTITYQATLTGSNGCSRTGFSAITVSPPTVAGVLGDSQIVCTLTTPANLVLTGNVGNVVRWESADDAAFTLNVANIANTTTTLTAAQMGTINPIKYYRVQVKSGACNALYSNVVSVAIPVTTWNGTAWNNGAPTSSVRAIFAGNYTSTGDLNACSVRVNSGTITFNAGHSLIVQNDVVVAAGSLVFNDTASLVQVVDGAVNSGNIVYKRTAMPMRKFDFTYWSSPVANQVLNVFSPVTPADKFFVYDPVSVNWVNVLNTSTMTPGKGYIIRAPSSYSPVTTSIFNGSFSGVPNNGPVNAPVVFSTTNYNLIGNPFPSAINADAFLSHPNNIGVIDATLYFWTHNTPMTNNNYTNNDYAIYNYLGGTGTSAAANTGVNTAIPNGKIAAGQGFFVKALVSGNVLFSNSMRIAGNNNQFFRMQNGNQTQVTTNHRYWLDVTNGSGAFKQTLVGYSAEATLGLDRGYDSDFIDVGLPMALYSVLPRGQSLSIQGRGLPFEVSDVVPLGFKSTALDDYTIHLSAFDGLFDFQSIYLKDRYLNIIHDLKAGDYYFRSNAGTFNDRFQIVYSTALLNTSELEYSNSVILYHQNDKITIHSQTEWIERINVYDVRGVLLATQKEIDQQEISFDLAIPDQVVLFEIWTNDGKKIVRKYVK</sequence>
<dbReference type="Pfam" id="PF00041">
    <property type="entry name" value="fn3"/>
    <property type="match status" value="1"/>
</dbReference>
<dbReference type="PROSITE" id="PS50853">
    <property type="entry name" value="FN3"/>
    <property type="match status" value="1"/>
</dbReference>